<organism evidence="6 7">
    <name type="scientific">Aspergillus clavatus (strain ATCC 1007 / CBS 513.65 / DSM 816 / NCTC 3887 / NRRL 1 / QM 1276 / 107)</name>
    <dbReference type="NCBI Taxonomy" id="344612"/>
    <lineage>
        <taxon>Eukaryota</taxon>
        <taxon>Fungi</taxon>
        <taxon>Dikarya</taxon>
        <taxon>Ascomycota</taxon>
        <taxon>Pezizomycotina</taxon>
        <taxon>Eurotiomycetes</taxon>
        <taxon>Eurotiomycetidae</taxon>
        <taxon>Eurotiales</taxon>
        <taxon>Aspergillaceae</taxon>
        <taxon>Aspergillus</taxon>
        <taxon>Aspergillus subgen. Fumigati</taxon>
    </lineage>
</organism>
<evidence type="ECO:0000256" key="1">
    <source>
        <dbReference type="ARBA" id="ARBA00022737"/>
    </source>
</evidence>
<dbReference type="InterPro" id="IPR019544">
    <property type="entry name" value="Tetratricopeptide_SHNi-TPR_dom"/>
</dbReference>
<evidence type="ECO:0000259" key="5">
    <source>
        <dbReference type="Pfam" id="PF10516"/>
    </source>
</evidence>
<feature type="region of interest" description="Disordered" evidence="4">
    <location>
        <begin position="414"/>
        <end position="457"/>
    </location>
</feature>
<protein>
    <recommendedName>
        <fullName evidence="5">Tetratricopeptide SHNi-TPR domain-containing protein</fullName>
    </recommendedName>
</protein>
<proteinExistence type="predicted"/>
<dbReference type="RefSeq" id="XP_001275211.1">
    <property type="nucleotide sequence ID" value="XM_001275210.1"/>
</dbReference>
<sequence>MTEPSSTKTDLAAPDNMTEERHIRLQELITRAAAKDAIKDFNVAAELYSEATELQAELNGELSLDNADLLFSYGKALYNVAVSKSDVLGSKVAGEPQAPSRNVPASGIKPSAKLSDDDNIIKSAIAVEGARSEVSAEPKSSLTKTPSKPFFHFSGDENFEDSESEPEEDNEGPDGGDEEEDDFANAFEVLDLARVLYHKKLAFEEEHCEKGKSANLPPNLKHITERLADTYDLQAEISLEAERFSDAVADLRTALGLRRSLFPMEDPSVAECHYKLSLALEFASVNKENGESARGESDGHDKVDEDMREEAATQMEKAIESCRVRMAQEQQKLNAPGGLDEDKATALRRKIANVREIIEDMEQRLSDLRRPLVSIEQQNDGNDAILKGILGQIVGQSPADQKARLDAVTKDANDLSALVKRKPGQVLSATESSHKRPTSREAEDASSAKKPRTERNH</sequence>
<dbReference type="KEGG" id="act:ACLA_068120"/>
<keyword evidence="7" id="KW-1185">Reference proteome</keyword>
<keyword evidence="3" id="KW-0175">Coiled coil</keyword>
<dbReference type="EMBL" id="DS027045">
    <property type="protein sequence ID" value="EAW13785.1"/>
    <property type="molecule type" value="Genomic_DNA"/>
</dbReference>
<gene>
    <name evidence="6" type="ORF">ACLA_068120</name>
</gene>
<feature type="domain" description="Tetratricopeptide SHNi-TPR" evidence="5">
    <location>
        <begin position="228"/>
        <end position="265"/>
    </location>
</feature>
<keyword evidence="1" id="KW-0677">Repeat</keyword>
<evidence type="ECO:0000313" key="7">
    <source>
        <dbReference type="Proteomes" id="UP000006701"/>
    </source>
</evidence>
<evidence type="ECO:0000256" key="2">
    <source>
        <dbReference type="ARBA" id="ARBA00022803"/>
    </source>
</evidence>
<dbReference type="PANTHER" id="PTHR15081">
    <property type="entry name" value="NUCLEAR AUTOANTIGENIC SPERM PROTEIN NASP -RELATED"/>
    <property type="match status" value="1"/>
</dbReference>
<dbReference type="AlphaFoldDB" id="A1C5W4"/>
<evidence type="ECO:0000256" key="4">
    <source>
        <dbReference type="SAM" id="MobiDB-lite"/>
    </source>
</evidence>
<dbReference type="STRING" id="344612.A1C5W4"/>
<keyword evidence="2" id="KW-0802">TPR repeat</keyword>
<dbReference type="Pfam" id="PF10516">
    <property type="entry name" value="SHNi-TPR"/>
    <property type="match status" value="1"/>
</dbReference>
<dbReference type="GO" id="GO:0042393">
    <property type="term" value="F:histone binding"/>
    <property type="evidence" value="ECO:0007669"/>
    <property type="project" value="TreeGrafter"/>
</dbReference>
<dbReference type="Gene3D" id="1.25.40.10">
    <property type="entry name" value="Tetratricopeptide repeat domain"/>
    <property type="match status" value="1"/>
</dbReference>
<accession>A1C5W4</accession>
<evidence type="ECO:0000313" key="6">
    <source>
        <dbReference type="EMBL" id="EAW13785.1"/>
    </source>
</evidence>
<dbReference type="PANTHER" id="PTHR15081:SF1">
    <property type="entry name" value="NUCLEAR AUTOANTIGENIC SPERM PROTEIN"/>
    <property type="match status" value="1"/>
</dbReference>
<dbReference type="VEuPathDB" id="FungiDB:ACLA_068120"/>
<dbReference type="GeneID" id="4708108"/>
<dbReference type="eggNOG" id="KOG4563">
    <property type="taxonomic scope" value="Eukaryota"/>
</dbReference>
<reference evidence="6 7" key="1">
    <citation type="journal article" date="2008" name="PLoS Genet.">
        <title>Genomic islands in the pathogenic filamentous fungus Aspergillus fumigatus.</title>
        <authorList>
            <person name="Fedorova N.D."/>
            <person name="Khaldi N."/>
            <person name="Joardar V.S."/>
            <person name="Maiti R."/>
            <person name="Amedeo P."/>
            <person name="Anderson M.J."/>
            <person name="Crabtree J."/>
            <person name="Silva J.C."/>
            <person name="Badger J.H."/>
            <person name="Albarraq A."/>
            <person name="Angiuoli S."/>
            <person name="Bussey H."/>
            <person name="Bowyer P."/>
            <person name="Cotty P.J."/>
            <person name="Dyer P.S."/>
            <person name="Egan A."/>
            <person name="Galens K."/>
            <person name="Fraser-Liggett C.M."/>
            <person name="Haas B.J."/>
            <person name="Inman J.M."/>
            <person name="Kent R."/>
            <person name="Lemieux S."/>
            <person name="Malavazi I."/>
            <person name="Orvis J."/>
            <person name="Roemer T."/>
            <person name="Ronning C.M."/>
            <person name="Sundaram J.P."/>
            <person name="Sutton G."/>
            <person name="Turner G."/>
            <person name="Venter J.C."/>
            <person name="White O.R."/>
            <person name="Whitty B.R."/>
            <person name="Youngman P."/>
            <person name="Wolfe K.H."/>
            <person name="Goldman G.H."/>
            <person name="Wortman J.R."/>
            <person name="Jiang B."/>
            <person name="Denning D.W."/>
            <person name="Nierman W.C."/>
        </authorList>
    </citation>
    <scope>NUCLEOTIDE SEQUENCE [LARGE SCALE GENOMIC DNA]</scope>
    <source>
        <strain evidence="7">ATCC 1007 / CBS 513.65 / DSM 816 / NCTC 3887 / NRRL 1</strain>
    </source>
</reference>
<feature type="compositionally biased region" description="Acidic residues" evidence="4">
    <location>
        <begin position="157"/>
        <end position="180"/>
    </location>
</feature>
<dbReference type="GO" id="GO:0034080">
    <property type="term" value="P:CENP-A containing chromatin assembly"/>
    <property type="evidence" value="ECO:0007669"/>
    <property type="project" value="TreeGrafter"/>
</dbReference>
<feature type="compositionally biased region" description="Basic and acidic residues" evidence="4">
    <location>
        <begin position="432"/>
        <end position="457"/>
    </location>
</feature>
<feature type="region of interest" description="Disordered" evidence="4">
    <location>
        <begin position="132"/>
        <end position="180"/>
    </location>
</feature>
<dbReference type="OMA" id="IAECHYK"/>
<dbReference type="HOGENOM" id="CLU_028900_1_0_1"/>
<name>A1C5W4_ASPCL</name>
<dbReference type="InterPro" id="IPR011990">
    <property type="entry name" value="TPR-like_helical_dom_sf"/>
</dbReference>
<feature type="coiled-coil region" evidence="3">
    <location>
        <begin position="312"/>
        <end position="378"/>
    </location>
</feature>
<dbReference type="OrthoDB" id="5587616at2759"/>
<dbReference type="GO" id="GO:0006335">
    <property type="term" value="P:DNA replication-dependent chromatin assembly"/>
    <property type="evidence" value="ECO:0007669"/>
    <property type="project" value="TreeGrafter"/>
</dbReference>
<feature type="region of interest" description="Disordered" evidence="4">
    <location>
        <begin position="93"/>
        <end position="114"/>
    </location>
</feature>
<dbReference type="Proteomes" id="UP000006701">
    <property type="component" value="Unassembled WGS sequence"/>
</dbReference>
<dbReference type="GO" id="GO:0005654">
    <property type="term" value="C:nucleoplasm"/>
    <property type="evidence" value="ECO:0007669"/>
    <property type="project" value="TreeGrafter"/>
</dbReference>
<dbReference type="InterPro" id="IPR051730">
    <property type="entry name" value="NASP-like"/>
</dbReference>
<evidence type="ECO:0000256" key="3">
    <source>
        <dbReference type="SAM" id="Coils"/>
    </source>
</evidence>